<dbReference type="Proteomes" id="UP001054945">
    <property type="component" value="Unassembled WGS sequence"/>
</dbReference>
<proteinExistence type="predicted"/>
<name>A0AAV4SFS9_CAEEX</name>
<accession>A0AAV4SFS9</accession>
<dbReference type="EMBL" id="BPLR01009268">
    <property type="protein sequence ID" value="GIY30708.1"/>
    <property type="molecule type" value="Genomic_DNA"/>
</dbReference>
<keyword evidence="2" id="KW-1185">Reference proteome</keyword>
<gene>
    <name evidence="1" type="ORF">CEXT_303641</name>
</gene>
<evidence type="ECO:0000313" key="1">
    <source>
        <dbReference type="EMBL" id="GIY30708.1"/>
    </source>
</evidence>
<evidence type="ECO:0000313" key="2">
    <source>
        <dbReference type="Proteomes" id="UP001054945"/>
    </source>
</evidence>
<sequence length="96" mass="11732">MRFCLSRMDERDLEVVFTPRFAVMLFLESFLIGRSSTCFYPWLWRFMSKQDLEFLLRSLTIRRTQHGCHSFIYEELITEMWRQSPPQLKEGITRPF</sequence>
<comment type="caution">
    <text evidence="1">The sequence shown here is derived from an EMBL/GenBank/DDBJ whole genome shotgun (WGS) entry which is preliminary data.</text>
</comment>
<dbReference type="AlphaFoldDB" id="A0AAV4SFS9"/>
<reference evidence="1 2" key="1">
    <citation type="submission" date="2021-06" db="EMBL/GenBank/DDBJ databases">
        <title>Caerostris extrusa draft genome.</title>
        <authorList>
            <person name="Kono N."/>
            <person name="Arakawa K."/>
        </authorList>
    </citation>
    <scope>NUCLEOTIDE SEQUENCE [LARGE SCALE GENOMIC DNA]</scope>
</reference>
<organism evidence="1 2">
    <name type="scientific">Caerostris extrusa</name>
    <name type="common">Bark spider</name>
    <name type="synonym">Caerostris bankana</name>
    <dbReference type="NCBI Taxonomy" id="172846"/>
    <lineage>
        <taxon>Eukaryota</taxon>
        <taxon>Metazoa</taxon>
        <taxon>Ecdysozoa</taxon>
        <taxon>Arthropoda</taxon>
        <taxon>Chelicerata</taxon>
        <taxon>Arachnida</taxon>
        <taxon>Araneae</taxon>
        <taxon>Araneomorphae</taxon>
        <taxon>Entelegynae</taxon>
        <taxon>Araneoidea</taxon>
        <taxon>Araneidae</taxon>
        <taxon>Caerostris</taxon>
    </lineage>
</organism>
<protein>
    <submittedName>
        <fullName evidence="1">Uncharacterized protein</fullName>
    </submittedName>
</protein>